<keyword evidence="2" id="KW-1185">Reference proteome</keyword>
<evidence type="ECO:0000313" key="2">
    <source>
        <dbReference type="Proteomes" id="UP000053675"/>
    </source>
</evidence>
<gene>
    <name evidence="1" type="ORF">EL18_01758</name>
</gene>
<dbReference type="RefSeq" id="WP_036481880.1">
    <property type="nucleotide sequence ID" value="NZ_JMQM01000001.1"/>
</dbReference>
<organism evidence="1 2">
    <name type="scientific">Nitratireductor basaltis</name>
    <dbReference type="NCBI Taxonomy" id="472175"/>
    <lineage>
        <taxon>Bacteria</taxon>
        <taxon>Pseudomonadati</taxon>
        <taxon>Pseudomonadota</taxon>
        <taxon>Alphaproteobacteria</taxon>
        <taxon>Hyphomicrobiales</taxon>
        <taxon>Phyllobacteriaceae</taxon>
        <taxon>Nitratireductor</taxon>
    </lineage>
</organism>
<dbReference type="STRING" id="472175.EL18_01758"/>
<dbReference type="Gene3D" id="2.60.120.40">
    <property type="match status" value="1"/>
</dbReference>
<dbReference type="InterPro" id="IPR008983">
    <property type="entry name" value="Tumour_necrosis_fac-like_dom"/>
</dbReference>
<dbReference type="OrthoDB" id="564699at2"/>
<dbReference type="Pfam" id="PF10983">
    <property type="entry name" value="DUF2793"/>
    <property type="match status" value="1"/>
</dbReference>
<sequence>MDDTALLKLPFIMPSQAQKHVTHNEALLRLDALVQLSVKSRALSEPPSAVAEGARYIVAAGASGLWEGRAGQVAAFQDGIWVFYEPQPGWQAVIEDEASVAIWLDGMWQITSGGNGEQVARLGIGTAPDDTNRFSAKLNNALFAAAESGEGESGDLRLVMNKEGAGNVLSLIFQSGWSARAEFGLAGSDDLIFKTSADGVSFRDALVLRAADAVVDQPNLPRFKAFTNYDNYAALDSWTTIGINNADYNDQSVFDAGTGLFTAPADGTYFLGANLLFKVNASLDARMRARFLLNDVAPVRGSTQSLTGAHVSEQTTLRIEAFASLSTGDTVALQGGFTGADGYFAADETCFWGMKIG</sequence>
<evidence type="ECO:0008006" key="3">
    <source>
        <dbReference type="Google" id="ProtNLM"/>
    </source>
</evidence>
<dbReference type="InterPro" id="IPR021251">
    <property type="entry name" value="DUF2793"/>
</dbReference>
<dbReference type="AlphaFoldDB" id="A0A084UCN3"/>
<dbReference type="Proteomes" id="UP000053675">
    <property type="component" value="Unassembled WGS sequence"/>
</dbReference>
<dbReference type="EMBL" id="JMQM01000001">
    <property type="protein sequence ID" value="KFB10719.1"/>
    <property type="molecule type" value="Genomic_DNA"/>
</dbReference>
<dbReference type="SUPFAM" id="SSF49842">
    <property type="entry name" value="TNF-like"/>
    <property type="match status" value="1"/>
</dbReference>
<name>A0A084UCN3_9HYPH</name>
<evidence type="ECO:0000313" key="1">
    <source>
        <dbReference type="EMBL" id="KFB10719.1"/>
    </source>
</evidence>
<proteinExistence type="predicted"/>
<protein>
    <recommendedName>
        <fullName evidence="3">C1q domain-containing protein</fullName>
    </recommendedName>
</protein>
<accession>A0A084UCN3</accession>
<dbReference type="PATRIC" id="fig|472175.3.peg.1768"/>
<comment type="caution">
    <text evidence="1">The sequence shown here is derived from an EMBL/GenBank/DDBJ whole genome shotgun (WGS) entry which is preliminary data.</text>
</comment>
<reference evidence="1 2" key="1">
    <citation type="submission" date="2014-05" db="EMBL/GenBank/DDBJ databases">
        <title>Draft Genome Sequence of Nitratireductor basaltis Strain UMTGB225, A Marine Bacterium Isolated from Green Barrel Tunicate.</title>
        <authorList>
            <person name="Gan H.Y."/>
        </authorList>
    </citation>
    <scope>NUCLEOTIDE SEQUENCE [LARGE SCALE GENOMIC DNA]</scope>
    <source>
        <strain evidence="1 2">UMTGB225</strain>
    </source>
</reference>
<dbReference type="eggNOG" id="ENOG502Z7PY">
    <property type="taxonomic scope" value="Bacteria"/>
</dbReference>